<feature type="region of interest" description="Disordered" evidence="1">
    <location>
        <begin position="1"/>
        <end position="31"/>
    </location>
</feature>
<evidence type="ECO:0000256" key="1">
    <source>
        <dbReference type="SAM" id="MobiDB-lite"/>
    </source>
</evidence>
<accession>A0AAD2GUZ5</accession>
<evidence type="ECO:0000313" key="2">
    <source>
        <dbReference type="EMBL" id="CAK5264061.1"/>
    </source>
</evidence>
<feature type="compositionally biased region" description="Basic and acidic residues" evidence="1">
    <location>
        <begin position="11"/>
        <end position="31"/>
    </location>
</feature>
<organism evidence="2 3">
    <name type="scientific">Mycena citricolor</name>
    <dbReference type="NCBI Taxonomy" id="2018698"/>
    <lineage>
        <taxon>Eukaryota</taxon>
        <taxon>Fungi</taxon>
        <taxon>Dikarya</taxon>
        <taxon>Basidiomycota</taxon>
        <taxon>Agaricomycotina</taxon>
        <taxon>Agaricomycetes</taxon>
        <taxon>Agaricomycetidae</taxon>
        <taxon>Agaricales</taxon>
        <taxon>Marasmiineae</taxon>
        <taxon>Mycenaceae</taxon>
        <taxon>Mycena</taxon>
    </lineage>
</organism>
<sequence>MTSRIPKPSRKMLESHIAKREEAEARRANEDWARDSIRPSVNFVDLEGDTFDEDLFTTLMALASATKGRLPRSGAEALKEPEIWGEPMKEEMNQMKQKGVWRLVDLPEGERALDGMWVFDVKVDGEGNIVKRKAR</sequence>
<name>A0AAD2GUZ5_9AGAR</name>
<dbReference type="AlphaFoldDB" id="A0AAD2GUZ5"/>
<dbReference type="Proteomes" id="UP001295794">
    <property type="component" value="Unassembled WGS sequence"/>
</dbReference>
<keyword evidence="3" id="KW-1185">Reference proteome</keyword>
<reference evidence="2" key="1">
    <citation type="submission" date="2023-11" db="EMBL/GenBank/DDBJ databases">
        <authorList>
            <person name="De Vega J J."/>
            <person name="De Vega J J."/>
        </authorList>
    </citation>
    <scope>NUCLEOTIDE SEQUENCE</scope>
</reference>
<proteinExistence type="predicted"/>
<protein>
    <recommendedName>
        <fullName evidence="4">Reverse transcriptase Ty1/copia-type domain-containing protein</fullName>
    </recommendedName>
</protein>
<evidence type="ECO:0008006" key="4">
    <source>
        <dbReference type="Google" id="ProtNLM"/>
    </source>
</evidence>
<evidence type="ECO:0000313" key="3">
    <source>
        <dbReference type="Proteomes" id="UP001295794"/>
    </source>
</evidence>
<dbReference type="EMBL" id="CAVNYO010000047">
    <property type="protein sequence ID" value="CAK5264061.1"/>
    <property type="molecule type" value="Genomic_DNA"/>
</dbReference>
<gene>
    <name evidence="2" type="ORF">MYCIT1_LOCUS3929</name>
</gene>
<comment type="caution">
    <text evidence="2">The sequence shown here is derived from an EMBL/GenBank/DDBJ whole genome shotgun (WGS) entry which is preliminary data.</text>
</comment>